<name>X6LFH0_RETFI</name>
<dbReference type="EMBL" id="ASPP01043820">
    <property type="protein sequence ID" value="ETN99474.1"/>
    <property type="molecule type" value="Genomic_DNA"/>
</dbReference>
<evidence type="ECO:0000313" key="2">
    <source>
        <dbReference type="Proteomes" id="UP000023152"/>
    </source>
</evidence>
<dbReference type="AlphaFoldDB" id="X6LFH0"/>
<proteinExistence type="predicted"/>
<sequence length="77" mass="9673">MYFLFFFSSIDDICLIHFFNKFLLFISIAKSCYFLKNIDAKHLWWNILKMLKKYWQISWYDTFTIFKNFQKSKNIKF</sequence>
<gene>
    <name evidence="1" type="ORF">RFI_38000</name>
</gene>
<accession>X6LFH0</accession>
<organism evidence="1 2">
    <name type="scientific">Reticulomyxa filosa</name>
    <dbReference type="NCBI Taxonomy" id="46433"/>
    <lineage>
        <taxon>Eukaryota</taxon>
        <taxon>Sar</taxon>
        <taxon>Rhizaria</taxon>
        <taxon>Retaria</taxon>
        <taxon>Foraminifera</taxon>
        <taxon>Monothalamids</taxon>
        <taxon>Reticulomyxidae</taxon>
        <taxon>Reticulomyxa</taxon>
    </lineage>
</organism>
<reference evidence="1 2" key="1">
    <citation type="journal article" date="2013" name="Curr. Biol.">
        <title>The Genome of the Foraminiferan Reticulomyxa filosa.</title>
        <authorList>
            <person name="Glockner G."/>
            <person name="Hulsmann N."/>
            <person name="Schleicher M."/>
            <person name="Noegel A.A."/>
            <person name="Eichinger L."/>
            <person name="Gallinger C."/>
            <person name="Pawlowski J."/>
            <person name="Sierra R."/>
            <person name="Euteneuer U."/>
            <person name="Pillet L."/>
            <person name="Moustafa A."/>
            <person name="Platzer M."/>
            <person name="Groth M."/>
            <person name="Szafranski K."/>
            <person name="Schliwa M."/>
        </authorList>
    </citation>
    <scope>NUCLEOTIDE SEQUENCE [LARGE SCALE GENOMIC DNA]</scope>
</reference>
<evidence type="ECO:0000313" key="1">
    <source>
        <dbReference type="EMBL" id="ETN99474.1"/>
    </source>
</evidence>
<dbReference type="Proteomes" id="UP000023152">
    <property type="component" value="Unassembled WGS sequence"/>
</dbReference>
<protein>
    <submittedName>
        <fullName evidence="1">Uncharacterized protein</fullName>
    </submittedName>
</protein>
<keyword evidence="2" id="KW-1185">Reference proteome</keyword>
<comment type="caution">
    <text evidence="1">The sequence shown here is derived from an EMBL/GenBank/DDBJ whole genome shotgun (WGS) entry which is preliminary data.</text>
</comment>